<evidence type="ECO:0000256" key="1">
    <source>
        <dbReference type="PROSITE-ProRule" id="PRU01251"/>
    </source>
</evidence>
<evidence type="ECO:0000313" key="5">
    <source>
        <dbReference type="Proteomes" id="UP000509418"/>
    </source>
</evidence>
<evidence type="ECO:0000256" key="2">
    <source>
        <dbReference type="SAM" id="MobiDB-lite"/>
    </source>
</evidence>
<dbReference type="Gene3D" id="1.10.1780.10">
    <property type="entry name" value="Clp, N-terminal domain"/>
    <property type="match status" value="2"/>
</dbReference>
<name>A0A7H8T5R8_STRCX</name>
<keyword evidence="5" id="KW-1185">Reference proteome</keyword>
<dbReference type="PROSITE" id="PS51903">
    <property type="entry name" value="CLP_R"/>
    <property type="match status" value="1"/>
</dbReference>
<accession>A0A7H8T5R8</accession>
<dbReference type="Pfam" id="PF02861">
    <property type="entry name" value="Clp_N"/>
    <property type="match status" value="2"/>
</dbReference>
<feature type="region of interest" description="Disordered" evidence="2">
    <location>
        <begin position="104"/>
        <end position="126"/>
    </location>
</feature>
<sequence>MFERFTKDARAVVTGAVEQAERGGAPAVDAEHMLLALLDKEGGRASFALAALGGGQWLESVRDALGEARRRGGLSQAEADALAGLGIDVGEIVARVEEVHGVGAMSGDRVGPGTDAGAGKVSRSRHRPFGRDAKDVLVRALRVATSRRDRHIGDEHILLALTTRPGVPAEVLADHGVTYEAVVRVLYGGGEAKAG</sequence>
<protein>
    <submittedName>
        <fullName evidence="4">Peptidase</fullName>
    </submittedName>
</protein>
<reference evidence="4 5" key="1">
    <citation type="submission" date="2020-06" db="EMBL/GenBank/DDBJ databases">
        <title>Genome mining for natural products.</title>
        <authorList>
            <person name="Zhang B."/>
            <person name="Shi J."/>
            <person name="Ge H."/>
        </authorList>
    </citation>
    <scope>NUCLEOTIDE SEQUENCE [LARGE SCALE GENOMIC DNA]</scope>
    <source>
        <strain evidence="4 5">NA02069</strain>
    </source>
</reference>
<organism evidence="4 5">
    <name type="scientific">Streptomyces chartreusis</name>
    <dbReference type="NCBI Taxonomy" id="1969"/>
    <lineage>
        <taxon>Bacteria</taxon>
        <taxon>Bacillati</taxon>
        <taxon>Actinomycetota</taxon>
        <taxon>Actinomycetes</taxon>
        <taxon>Kitasatosporales</taxon>
        <taxon>Streptomycetaceae</taxon>
        <taxon>Streptomyces</taxon>
    </lineage>
</organism>
<proteinExistence type="predicted"/>
<gene>
    <name evidence="4" type="ORF">HUT05_16670</name>
</gene>
<dbReference type="RefSeq" id="WP_176575595.1">
    <property type="nucleotide sequence ID" value="NZ_CBDRGH010000004.1"/>
</dbReference>
<evidence type="ECO:0000259" key="3">
    <source>
        <dbReference type="PROSITE" id="PS51903"/>
    </source>
</evidence>
<dbReference type="SUPFAM" id="SSF81923">
    <property type="entry name" value="Double Clp-N motif"/>
    <property type="match status" value="1"/>
</dbReference>
<evidence type="ECO:0000313" key="4">
    <source>
        <dbReference type="EMBL" id="QKZ18851.1"/>
    </source>
</evidence>
<dbReference type="InterPro" id="IPR036628">
    <property type="entry name" value="Clp_N_dom_sf"/>
</dbReference>
<dbReference type="AlphaFoldDB" id="A0A7H8T5R8"/>
<dbReference type="InterPro" id="IPR004176">
    <property type="entry name" value="Clp_R_N"/>
</dbReference>
<dbReference type="Proteomes" id="UP000509418">
    <property type="component" value="Chromosome"/>
</dbReference>
<keyword evidence="1" id="KW-0677">Repeat</keyword>
<dbReference type="EMBL" id="CP056041">
    <property type="protein sequence ID" value="QKZ18851.1"/>
    <property type="molecule type" value="Genomic_DNA"/>
</dbReference>
<feature type="domain" description="Clp R" evidence="3">
    <location>
        <begin position="2"/>
        <end position="195"/>
    </location>
</feature>